<gene>
    <name evidence="9" type="ORF">JYT19_01050</name>
</gene>
<comment type="cofactor">
    <cofactor evidence="1">
        <name>[4Fe-4S] cluster</name>
        <dbReference type="ChEBI" id="CHEBI:49883"/>
    </cofactor>
</comment>
<dbReference type="Proteomes" id="UP000765003">
    <property type="component" value="Unassembled WGS sequence"/>
</dbReference>
<evidence type="ECO:0000256" key="4">
    <source>
        <dbReference type="ARBA" id="ARBA00022485"/>
    </source>
</evidence>
<evidence type="ECO:0000313" key="10">
    <source>
        <dbReference type="Proteomes" id="UP000765003"/>
    </source>
</evidence>
<dbReference type="InterPro" id="IPR021039">
    <property type="entry name" value="Fe-S-bd_prot_LdpA_C"/>
</dbReference>
<evidence type="ECO:0000259" key="8">
    <source>
        <dbReference type="PROSITE" id="PS51379"/>
    </source>
</evidence>
<feature type="domain" description="4Fe-4S ferredoxin-type" evidence="8">
    <location>
        <begin position="121"/>
        <end position="150"/>
    </location>
</feature>
<evidence type="ECO:0000313" key="9">
    <source>
        <dbReference type="EMBL" id="MBN4077478.1"/>
    </source>
</evidence>
<feature type="domain" description="4Fe-4S ferredoxin-type" evidence="8">
    <location>
        <begin position="95"/>
        <end position="119"/>
    </location>
</feature>
<dbReference type="InterPro" id="IPR017900">
    <property type="entry name" value="4Fe4S_Fe_S_CS"/>
</dbReference>
<dbReference type="SUPFAM" id="SSF54862">
    <property type="entry name" value="4Fe-4S ferredoxins"/>
    <property type="match status" value="1"/>
</dbReference>
<dbReference type="PANTHER" id="PTHR24960:SF79">
    <property type="entry name" value="PHOTOSYSTEM I IRON-SULFUR CENTER"/>
    <property type="match status" value="1"/>
</dbReference>
<organism evidence="9 10">
    <name type="scientific">Sulfobacillus acidophilus</name>
    <dbReference type="NCBI Taxonomy" id="53633"/>
    <lineage>
        <taxon>Bacteria</taxon>
        <taxon>Bacillati</taxon>
        <taxon>Bacillota</taxon>
        <taxon>Clostridia</taxon>
        <taxon>Eubacteriales</taxon>
        <taxon>Clostridiales Family XVII. Incertae Sedis</taxon>
        <taxon>Sulfobacillus</taxon>
    </lineage>
</organism>
<dbReference type="PROSITE" id="PS51379">
    <property type="entry name" value="4FE4S_FER_2"/>
    <property type="match status" value="2"/>
</dbReference>
<dbReference type="Gene3D" id="3.30.70.20">
    <property type="match status" value="1"/>
</dbReference>
<keyword evidence="6" id="KW-0408">Iron</keyword>
<keyword evidence="10" id="KW-1185">Reference proteome</keyword>
<evidence type="ECO:0000256" key="6">
    <source>
        <dbReference type="ARBA" id="ARBA00023004"/>
    </source>
</evidence>
<dbReference type="EMBL" id="JAFITA010000018">
    <property type="protein sequence ID" value="MBN4077478.1"/>
    <property type="molecule type" value="Genomic_DNA"/>
</dbReference>
<comment type="function">
    <text evidence="2">Ferredoxins are iron-sulfur proteins that transfer electrons in a wide variety of metabolic reactions.</text>
</comment>
<name>A0ABS3AWM7_9FIRM</name>
<dbReference type="PROSITE" id="PS00198">
    <property type="entry name" value="4FE4S_FER_1"/>
    <property type="match status" value="1"/>
</dbReference>
<keyword evidence="5" id="KW-0479">Metal-binding</keyword>
<evidence type="ECO:0000256" key="3">
    <source>
        <dbReference type="ARBA" id="ARBA00013529"/>
    </source>
</evidence>
<evidence type="ECO:0000256" key="5">
    <source>
        <dbReference type="ARBA" id="ARBA00022723"/>
    </source>
</evidence>
<dbReference type="Pfam" id="PF12617">
    <property type="entry name" value="LdpA_C"/>
    <property type="match status" value="1"/>
</dbReference>
<evidence type="ECO:0000256" key="7">
    <source>
        <dbReference type="ARBA" id="ARBA00023014"/>
    </source>
</evidence>
<dbReference type="Pfam" id="PF00037">
    <property type="entry name" value="Fer4"/>
    <property type="match status" value="1"/>
</dbReference>
<dbReference type="InterPro" id="IPR050157">
    <property type="entry name" value="PSI_iron-sulfur_center"/>
</dbReference>
<proteinExistence type="predicted"/>
<evidence type="ECO:0000256" key="1">
    <source>
        <dbReference type="ARBA" id="ARBA00001966"/>
    </source>
</evidence>
<protein>
    <recommendedName>
        <fullName evidence="3">Ferredoxin</fullName>
    </recommendedName>
</protein>
<keyword evidence="4" id="KW-0004">4Fe-4S</keyword>
<dbReference type="Pfam" id="PF12800">
    <property type="entry name" value="Fer4_4"/>
    <property type="match status" value="1"/>
</dbReference>
<reference evidence="9" key="1">
    <citation type="submission" date="2021-02" db="EMBL/GenBank/DDBJ databases">
        <title>Activity-based single-cell genomes from oceanic crustal fluid captures similar information to metagenomic and metatranscriptomic surveys with orders of magnitude less sampling.</title>
        <authorList>
            <person name="D'Angelo T.S."/>
            <person name="Orcutt B.N."/>
        </authorList>
    </citation>
    <scope>NUCLEOTIDE SEQUENCE [LARGE SCALE GENOMIC DNA]</scope>
    <source>
        <strain evidence="9">AH-315-E05</strain>
    </source>
</reference>
<accession>A0ABS3AWM7</accession>
<dbReference type="PANTHER" id="PTHR24960">
    <property type="entry name" value="PHOTOSYSTEM I IRON-SULFUR CENTER-RELATED"/>
    <property type="match status" value="1"/>
</dbReference>
<comment type="caution">
    <text evidence="9">The sequence shown here is derived from an EMBL/GenBank/DDBJ whole genome shotgun (WGS) entry which is preliminary data.</text>
</comment>
<dbReference type="InterPro" id="IPR017896">
    <property type="entry name" value="4Fe4S_Fe-S-bd"/>
</dbReference>
<sequence length="348" mass="38308">MSRFAEFKSILDKRNYFKLVCGAGNKDSDWVETLTFIYAMAGVLGVDMAADKTVVKKAVSGLRRAEKYLYDKHKKKMKIRPFLTVSVGMPGDHHVRKAIINDNCVACDKCIPVCPTFAIPDNLVVIDDLCIGCGACEVACPVDSIEYTSVTEKLNLLLPQLLNLGADNVELHAAVPDDDIILDEWKAACRAVPNNYVSLSIDRNHLSNKALLERINETQKISGERTMIQADGVPMGGTSGELSKTIQAIACAQQINLMIHNDKSRKRKDRNIPILISGGTNDKTKALADSAGVQYHGISIGTYARKQIHEYIRAPDFFENEELIEKAIVSAKQLITSAVDENSNVIDV</sequence>
<evidence type="ECO:0000256" key="2">
    <source>
        <dbReference type="ARBA" id="ARBA00003532"/>
    </source>
</evidence>
<keyword evidence="7" id="KW-0411">Iron-sulfur</keyword>